<dbReference type="SMART" id="SM00387">
    <property type="entry name" value="HATPase_c"/>
    <property type="match status" value="1"/>
</dbReference>
<name>A0A1R3X8E9_9RHOB</name>
<evidence type="ECO:0000256" key="2">
    <source>
        <dbReference type="ARBA" id="ARBA00012438"/>
    </source>
</evidence>
<keyword evidence="7" id="KW-0812">Transmembrane</keyword>
<dbReference type="EMBL" id="FTPS01000003">
    <property type="protein sequence ID" value="SIT87031.1"/>
    <property type="molecule type" value="Genomic_DNA"/>
</dbReference>
<protein>
    <recommendedName>
        <fullName evidence="2">histidine kinase</fullName>
        <ecNumber evidence="2">2.7.13.3</ecNumber>
    </recommendedName>
</protein>
<dbReference type="PROSITE" id="PS50112">
    <property type="entry name" value="PAS"/>
    <property type="match status" value="1"/>
</dbReference>
<dbReference type="PANTHER" id="PTHR43711:SF1">
    <property type="entry name" value="HISTIDINE KINASE 1"/>
    <property type="match status" value="1"/>
</dbReference>
<evidence type="ECO:0000256" key="3">
    <source>
        <dbReference type="ARBA" id="ARBA00022679"/>
    </source>
</evidence>
<dbReference type="NCBIfam" id="TIGR00229">
    <property type="entry name" value="sensory_box"/>
    <property type="match status" value="1"/>
</dbReference>
<dbReference type="CDD" id="cd00130">
    <property type="entry name" value="PAS"/>
    <property type="match status" value="1"/>
</dbReference>
<dbReference type="GO" id="GO:0000155">
    <property type="term" value="F:phosphorelay sensor kinase activity"/>
    <property type="evidence" value="ECO:0007669"/>
    <property type="project" value="InterPro"/>
</dbReference>
<evidence type="ECO:0000313" key="10">
    <source>
        <dbReference type="EMBL" id="SIT87031.1"/>
    </source>
</evidence>
<dbReference type="InterPro" id="IPR036097">
    <property type="entry name" value="HisK_dim/P_sf"/>
</dbReference>
<proteinExistence type="predicted"/>
<accession>A0A1R3X8E9</accession>
<keyword evidence="7" id="KW-1133">Transmembrane helix</keyword>
<feature type="transmembrane region" description="Helical" evidence="7">
    <location>
        <begin position="6"/>
        <end position="30"/>
    </location>
</feature>
<dbReference type="SUPFAM" id="SSF55874">
    <property type="entry name" value="ATPase domain of HSP90 chaperone/DNA topoisomerase II/histidine kinase"/>
    <property type="match status" value="1"/>
</dbReference>
<dbReference type="RefSeq" id="WP_076650400.1">
    <property type="nucleotide sequence ID" value="NZ_FTPS01000003.1"/>
</dbReference>
<evidence type="ECO:0000256" key="7">
    <source>
        <dbReference type="SAM" id="Phobius"/>
    </source>
</evidence>
<dbReference type="SUPFAM" id="SSF47384">
    <property type="entry name" value="Homodimeric domain of signal transducing histidine kinase"/>
    <property type="match status" value="1"/>
</dbReference>
<dbReference type="CDD" id="cd00082">
    <property type="entry name" value="HisKA"/>
    <property type="match status" value="1"/>
</dbReference>
<dbReference type="SMART" id="SM00091">
    <property type="entry name" value="PAS"/>
    <property type="match status" value="1"/>
</dbReference>
<dbReference type="Pfam" id="PF00989">
    <property type="entry name" value="PAS"/>
    <property type="match status" value="1"/>
</dbReference>
<dbReference type="Pfam" id="PF02518">
    <property type="entry name" value="HATPase_c"/>
    <property type="match status" value="1"/>
</dbReference>
<dbReference type="InterPro" id="IPR003661">
    <property type="entry name" value="HisK_dim/P_dom"/>
</dbReference>
<reference evidence="10 11" key="1">
    <citation type="submission" date="2017-01" db="EMBL/GenBank/DDBJ databases">
        <authorList>
            <person name="Mah S.A."/>
            <person name="Swanson W.J."/>
            <person name="Moy G.W."/>
            <person name="Vacquier V.D."/>
        </authorList>
    </citation>
    <scope>NUCLEOTIDE SEQUENCE [LARGE SCALE GENOMIC DNA]</scope>
    <source>
        <strain evidence="10 11">DSM 21219</strain>
    </source>
</reference>
<comment type="catalytic activity">
    <reaction evidence="1">
        <text>ATP + protein L-histidine = ADP + protein N-phospho-L-histidine.</text>
        <dbReference type="EC" id="2.7.13.3"/>
    </reaction>
</comment>
<dbReference type="InterPro" id="IPR003594">
    <property type="entry name" value="HATPase_dom"/>
</dbReference>
<evidence type="ECO:0000256" key="4">
    <source>
        <dbReference type="ARBA" id="ARBA00022777"/>
    </source>
</evidence>
<feature type="region of interest" description="Disordered" evidence="6">
    <location>
        <begin position="583"/>
        <end position="608"/>
    </location>
</feature>
<dbReference type="PANTHER" id="PTHR43711">
    <property type="entry name" value="TWO-COMPONENT HISTIDINE KINASE"/>
    <property type="match status" value="1"/>
</dbReference>
<gene>
    <name evidence="10" type="ORF">SAMN05421849_2525</name>
</gene>
<evidence type="ECO:0000256" key="1">
    <source>
        <dbReference type="ARBA" id="ARBA00000085"/>
    </source>
</evidence>
<dbReference type="Gene3D" id="3.30.450.20">
    <property type="entry name" value="PAS domain"/>
    <property type="match status" value="1"/>
</dbReference>
<dbReference type="InterPro" id="IPR000014">
    <property type="entry name" value="PAS"/>
</dbReference>
<keyword evidence="7" id="KW-0472">Membrane</keyword>
<dbReference type="Gene3D" id="1.10.287.130">
    <property type="match status" value="1"/>
</dbReference>
<dbReference type="InterPro" id="IPR050736">
    <property type="entry name" value="Sensor_HK_Regulatory"/>
</dbReference>
<dbReference type="SMART" id="SM00388">
    <property type="entry name" value="HisKA"/>
    <property type="match status" value="1"/>
</dbReference>
<dbReference type="InterPro" id="IPR005467">
    <property type="entry name" value="His_kinase_dom"/>
</dbReference>
<dbReference type="Proteomes" id="UP000192455">
    <property type="component" value="Unassembled WGS sequence"/>
</dbReference>
<dbReference type="STRING" id="515897.SAMN05421849_2525"/>
<organism evidence="10 11">
    <name type="scientific">Pontibaca methylaminivorans</name>
    <dbReference type="NCBI Taxonomy" id="515897"/>
    <lineage>
        <taxon>Bacteria</taxon>
        <taxon>Pseudomonadati</taxon>
        <taxon>Pseudomonadota</taxon>
        <taxon>Alphaproteobacteria</taxon>
        <taxon>Rhodobacterales</taxon>
        <taxon>Roseobacteraceae</taxon>
        <taxon>Pontibaca</taxon>
    </lineage>
</organism>
<dbReference type="AlphaFoldDB" id="A0A1R3X8E9"/>
<sequence length="608" mass="65604">MSRLRVPALWLVPPLGAVAVFAALLGFSLVRMTEIESDMRIGAERNMLWVTHQGEVAARRLSETALLAGAERADAGELRLRYDILGSRMALMNDGPQRRFVEQAGLAEELDRLRAELAALAPRVTDFTRTDAAALHGALAPFAAFFGRAANQAMITEWDDLGGRLESYRAQLRQIIAWLIGIMGAGGTLTVLLVLALRQSRQRNRMLARERDFSALLISSSGEGIMAVDHAGRCTLWNEAMTGLFGRPVEQAVGRDAGDLAGFFATRPVQEALAGACAGQSARLSLQPLFRPEDSAPLHVDLRIFPMQDRNRIIGAIAFIQDASDRHAARQQEEATRARLERLVAARTRELDEALMRERSAADLYRNFAAMISHQFRTPLAVADSALQRLIRRGAQAEAEEIATRATRAREVIAGLTRLVESTLDAARRETGQHGAHRRPCDPARILRDLCARRPDAPESRIVVTGGGSALGDPAHVEQILDNLLSNALRHAPPGSPVSVHLHGDAKRLFCDIHNGGAPIAPADRAHLFERGFRGANSGGMPGTGTGLFIARALARMQGGDVVLLPGDSVAFRLILPRPPEGVSPAHDLAQGPATGERDTTGSSGATG</sequence>
<dbReference type="SUPFAM" id="SSF55785">
    <property type="entry name" value="PYP-like sensor domain (PAS domain)"/>
    <property type="match status" value="1"/>
</dbReference>
<feature type="domain" description="Histidine kinase" evidence="8">
    <location>
        <begin position="371"/>
        <end position="580"/>
    </location>
</feature>
<dbReference type="OrthoDB" id="9815202at2"/>
<evidence type="ECO:0000313" key="11">
    <source>
        <dbReference type="Proteomes" id="UP000192455"/>
    </source>
</evidence>
<dbReference type="EC" id="2.7.13.3" evidence="2"/>
<feature type="domain" description="PAS" evidence="9">
    <location>
        <begin position="210"/>
        <end position="255"/>
    </location>
</feature>
<evidence type="ECO:0000256" key="6">
    <source>
        <dbReference type="SAM" id="MobiDB-lite"/>
    </source>
</evidence>
<dbReference type="PROSITE" id="PS50109">
    <property type="entry name" value="HIS_KIN"/>
    <property type="match status" value="1"/>
</dbReference>
<keyword evidence="5" id="KW-0902">Two-component regulatory system</keyword>
<dbReference type="GO" id="GO:0006355">
    <property type="term" value="P:regulation of DNA-templated transcription"/>
    <property type="evidence" value="ECO:0007669"/>
    <property type="project" value="InterPro"/>
</dbReference>
<dbReference type="Pfam" id="PF00512">
    <property type="entry name" value="HisKA"/>
    <property type="match status" value="1"/>
</dbReference>
<keyword evidence="11" id="KW-1185">Reference proteome</keyword>
<feature type="transmembrane region" description="Helical" evidence="7">
    <location>
        <begin position="175"/>
        <end position="197"/>
    </location>
</feature>
<dbReference type="Gene3D" id="3.30.565.10">
    <property type="entry name" value="Histidine kinase-like ATPase, C-terminal domain"/>
    <property type="match status" value="1"/>
</dbReference>
<keyword evidence="3" id="KW-0808">Transferase</keyword>
<dbReference type="InterPro" id="IPR036890">
    <property type="entry name" value="HATPase_C_sf"/>
</dbReference>
<evidence type="ECO:0000256" key="5">
    <source>
        <dbReference type="ARBA" id="ARBA00023012"/>
    </source>
</evidence>
<evidence type="ECO:0000259" key="9">
    <source>
        <dbReference type="PROSITE" id="PS50112"/>
    </source>
</evidence>
<keyword evidence="4" id="KW-0418">Kinase</keyword>
<dbReference type="InterPro" id="IPR035965">
    <property type="entry name" value="PAS-like_dom_sf"/>
</dbReference>
<evidence type="ECO:0000259" key="8">
    <source>
        <dbReference type="PROSITE" id="PS50109"/>
    </source>
</evidence>
<dbReference type="InterPro" id="IPR013767">
    <property type="entry name" value="PAS_fold"/>
</dbReference>